<evidence type="ECO:0008006" key="3">
    <source>
        <dbReference type="Google" id="ProtNLM"/>
    </source>
</evidence>
<proteinExistence type="predicted"/>
<dbReference type="Proteomes" id="UP000319783">
    <property type="component" value="Unassembled WGS sequence"/>
</dbReference>
<reference evidence="1 2" key="1">
    <citation type="submission" date="2019-04" db="EMBL/GenBank/DDBJ databases">
        <title>Genome of a novel bacterium Candidatus Jettenia ecosi reconstructed from metagenome of an anammox bioreactor.</title>
        <authorList>
            <person name="Mardanov A.V."/>
            <person name="Beletsky A.V."/>
            <person name="Ravin N.V."/>
            <person name="Botchkova E.A."/>
            <person name="Litti Y.V."/>
            <person name="Nozhevnikova A.N."/>
        </authorList>
    </citation>
    <scope>NUCLEOTIDE SEQUENCE [LARGE SCALE GENOMIC DNA]</scope>
    <source>
        <strain evidence="1">J2</strain>
    </source>
</reference>
<name>A0A533Q6X1_9BACT</name>
<accession>A0A533Q6X1</accession>
<dbReference type="AlphaFoldDB" id="A0A533Q6X1"/>
<dbReference type="EMBL" id="SULG01000108">
    <property type="protein sequence ID" value="TLD40356.1"/>
    <property type="molecule type" value="Genomic_DNA"/>
</dbReference>
<evidence type="ECO:0000313" key="1">
    <source>
        <dbReference type="EMBL" id="TLD40356.1"/>
    </source>
</evidence>
<sequence length="57" mass="6606">MKIAFFEIEAWERYELQALSEAYDVDFISETLATESVHQYANAGIVHSIPVEPRSRF</sequence>
<comment type="caution">
    <text evidence="1">The sequence shown here is derived from an EMBL/GenBank/DDBJ whole genome shotgun (WGS) entry which is preliminary data.</text>
</comment>
<evidence type="ECO:0000313" key="2">
    <source>
        <dbReference type="Proteomes" id="UP000319783"/>
    </source>
</evidence>
<protein>
    <recommendedName>
        <fullName evidence="3">D-lactate dehydrogenase</fullName>
    </recommendedName>
</protein>
<gene>
    <name evidence="1" type="ORF">JETT_3392</name>
</gene>
<organism evidence="1 2">
    <name type="scientific">Candidatus Jettenia ecosi</name>
    <dbReference type="NCBI Taxonomy" id="2494326"/>
    <lineage>
        <taxon>Bacteria</taxon>
        <taxon>Pseudomonadati</taxon>
        <taxon>Planctomycetota</taxon>
        <taxon>Candidatus Brocadiia</taxon>
        <taxon>Candidatus Brocadiales</taxon>
        <taxon>Candidatus Brocadiaceae</taxon>
        <taxon>Candidatus Jettenia</taxon>
    </lineage>
</organism>